<feature type="compositionally biased region" description="Basic and acidic residues" evidence="1">
    <location>
        <begin position="607"/>
        <end position="640"/>
    </location>
</feature>
<dbReference type="OrthoDB" id="2515167at2759"/>
<feature type="region of interest" description="Disordered" evidence="1">
    <location>
        <begin position="154"/>
        <end position="175"/>
    </location>
</feature>
<feature type="compositionally biased region" description="Basic residues" evidence="1">
    <location>
        <begin position="641"/>
        <end position="664"/>
    </location>
</feature>
<protein>
    <submittedName>
        <fullName evidence="2">Uncharacterized protein</fullName>
    </submittedName>
</protein>
<evidence type="ECO:0000256" key="1">
    <source>
        <dbReference type="SAM" id="MobiDB-lite"/>
    </source>
</evidence>
<feature type="compositionally biased region" description="Low complexity" evidence="1">
    <location>
        <begin position="109"/>
        <end position="125"/>
    </location>
</feature>
<dbReference type="InParanoid" id="F4RFC5"/>
<dbReference type="HOGENOM" id="CLU_027286_0_0_1"/>
<dbReference type="VEuPathDB" id="FungiDB:MELLADRAFT_84329"/>
<dbReference type="RefSeq" id="XP_007407765.1">
    <property type="nucleotide sequence ID" value="XM_007407703.1"/>
</dbReference>
<dbReference type="EMBL" id="GL883099">
    <property type="protein sequence ID" value="EGG08791.1"/>
    <property type="molecule type" value="Genomic_DNA"/>
</dbReference>
<reference evidence="3" key="1">
    <citation type="journal article" date="2011" name="Proc. Natl. Acad. Sci. U.S.A.">
        <title>Obligate biotrophy features unraveled by the genomic analysis of rust fungi.</title>
        <authorList>
            <person name="Duplessis S."/>
            <person name="Cuomo C.A."/>
            <person name="Lin Y.-C."/>
            <person name="Aerts A."/>
            <person name="Tisserant E."/>
            <person name="Veneault-Fourrey C."/>
            <person name="Joly D.L."/>
            <person name="Hacquard S."/>
            <person name="Amselem J."/>
            <person name="Cantarel B.L."/>
            <person name="Chiu R."/>
            <person name="Coutinho P.M."/>
            <person name="Feau N."/>
            <person name="Field M."/>
            <person name="Frey P."/>
            <person name="Gelhaye E."/>
            <person name="Goldberg J."/>
            <person name="Grabherr M.G."/>
            <person name="Kodira C.D."/>
            <person name="Kohler A."/>
            <person name="Kuees U."/>
            <person name="Lindquist E.A."/>
            <person name="Lucas S.M."/>
            <person name="Mago R."/>
            <person name="Mauceli E."/>
            <person name="Morin E."/>
            <person name="Murat C."/>
            <person name="Pangilinan J.L."/>
            <person name="Park R."/>
            <person name="Pearson M."/>
            <person name="Quesneville H."/>
            <person name="Rouhier N."/>
            <person name="Sakthikumar S."/>
            <person name="Salamov A.A."/>
            <person name="Schmutz J."/>
            <person name="Selles B."/>
            <person name="Shapiro H."/>
            <person name="Tanguay P."/>
            <person name="Tuskan G.A."/>
            <person name="Henrissat B."/>
            <person name="Van de Peer Y."/>
            <person name="Rouze P."/>
            <person name="Ellis J.G."/>
            <person name="Dodds P.N."/>
            <person name="Schein J.E."/>
            <person name="Zhong S."/>
            <person name="Hamelin R.C."/>
            <person name="Grigoriev I.V."/>
            <person name="Szabo L.J."/>
            <person name="Martin F."/>
        </authorList>
    </citation>
    <scope>NUCLEOTIDE SEQUENCE [LARGE SCALE GENOMIC DNA]</scope>
    <source>
        <strain evidence="3">98AG31 / pathotype 3-4-7</strain>
    </source>
</reference>
<name>F4RFC5_MELLP</name>
<keyword evidence="3" id="KW-1185">Reference proteome</keyword>
<dbReference type="KEGG" id="mlr:MELLADRAFT_84329"/>
<gene>
    <name evidence="2" type="ORF">MELLADRAFT_84329</name>
</gene>
<dbReference type="GeneID" id="18933442"/>
<evidence type="ECO:0000313" key="2">
    <source>
        <dbReference type="EMBL" id="EGG08791.1"/>
    </source>
</evidence>
<feature type="region of interest" description="Disordered" evidence="1">
    <location>
        <begin position="18"/>
        <end position="127"/>
    </location>
</feature>
<organism evidence="3">
    <name type="scientific">Melampsora larici-populina (strain 98AG31 / pathotype 3-4-7)</name>
    <name type="common">Poplar leaf rust fungus</name>
    <dbReference type="NCBI Taxonomy" id="747676"/>
    <lineage>
        <taxon>Eukaryota</taxon>
        <taxon>Fungi</taxon>
        <taxon>Dikarya</taxon>
        <taxon>Basidiomycota</taxon>
        <taxon>Pucciniomycotina</taxon>
        <taxon>Pucciniomycetes</taxon>
        <taxon>Pucciniales</taxon>
        <taxon>Melampsoraceae</taxon>
        <taxon>Melampsora</taxon>
    </lineage>
</organism>
<dbReference type="AlphaFoldDB" id="F4RFC5"/>
<proteinExistence type="predicted"/>
<feature type="compositionally biased region" description="Low complexity" evidence="1">
    <location>
        <begin position="544"/>
        <end position="559"/>
    </location>
</feature>
<dbReference type="Proteomes" id="UP000001072">
    <property type="component" value="Unassembled WGS sequence"/>
</dbReference>
<accession>F4RFC5</accession>
<feature type="compositionally biased region" description="Acidic residues" evidence="1">
    <location>
        <begin position="62"/>
        <end position="71"/>
    </location>
</feature>
<evidence type="ECO:0000313" key="3">
    <source>
        <dbReference type="Proteomes" id="UP000001072"/>
    </source>
</evidence>
<sequence>MDEAVRLAAERAAQLTITRSKSVALGQPPGPPLGTPRRGNNRKNLETIDETGDVDGTPLDPNQEDGTGETLEDTHLDGTQLLNGSLLDSESDDGISWHPPVDKGQERASTITSPTPSQSPSSPTSRYKHLDPVLRVADYHDPISVDLHIHRRRSNGESDCTKFRSSPHRATDCPADPNTRVIQLYNEGRYAEGATLLKYLMETTSDRASTRTSRPPVAGGSGLRQAAPVASGSGLPHARPYALIADLPSSSDEGDMEPLAKRTHTNRREAPQARQAAILRPATQVVDQRPTLPRVPPTPVVPRQLAGDPYHSRPSNAIPHVLDAPSHPLSDKEEAELVKSLMTSKKGRLVLRNGDVVENGRLLVADTTEEMDKTLTLLSPVLSHWLKTFKSYIPLTVFNKYFLVEDQIEWGRRKAPTESRIDDGSASLRFEEWIDSIALFIKYVAEAGWPTLASRFEGHRSVVIDLRENYGWMIALRYCRRVRQGVMRETTDNRIKNFSKLQSAIFEEARLTADANQERAYRTNPYAPGGPLTHINPLTNQPRASATSSSTLTKKTPTLGITARSAKADYPRPTGETWIPSSEWKLMSDSERKAATNRRYGGSAKRRTGESYGSRERGDRDRDYDRGYDRNYREREDRSKYRCQSRSRSRSPRGRRGKGKGRIV</sequence>
<feature type="region of interest" description="Disordered" evidence="1">
    <location>
        <begin position="526"/>
        <end position="664"/>
    </location>
</feature>
<feature type="region of interest" description="Disordered" evidence="1">
    <location>
        <begin position="205"/>
        <end position="234"/>
    </location>
</feature>